<evidence type="ECO:0000256" key="1">
    <source>
        <dbReference type="SAM" id="SignalP"/>
    </source>
</evidence>
<dbReference type="AlphaFoldDB" id="A0A8H4LUT2"/>
<accession>A0A8H4LUT2</accession>
<gene>
    <name evidence="2" type="ORF">G6O67_006128</name>
</gene>
<protein>
    <submittedName>
        <fullName evidence="2">Uncharacterized protein</fullName>
    </submittedName>
</protein>
<evidence type="ECO:0000313" key="3">
    <source>
        <dbReference type="Proteomes" id="UP000557566"/>
    </source>
</evidence>
<proteinExistence type="predicted"/>
<dbReference type="OrthoDB" id="10618916at2759"/>
<dbReference type="EMBL" id="JAAVMX010000007">
    <property type="protein sequence ID" value="KAF4505999.1"/>
    <property type="molecule type" value="Genomic_DNA"/>
</dbReference>
<sequence>MMPLPANAPLALFFALVFLVWLRSANAQRLASSAYGGYLWCLGRARQTPTANDMEKACWPEKRATMSLEQTISLEQTMLLEQVEDFYRQRGSPQPGSGRIVLVVHT</sequence>
<feature type="chain" id="PRO_5034723594" evidence="1">
    <location>
        <begin position="28"/>
        <end position="106"/>
    </location>
</feature>
<evidence type="ECO:0000313" key="2">
    <source>
        <dbReference type="EMBL" id="KAF4505999.1"/>
    </source>
</evidence>
<dbReference type="Proteomes" id="UP000557566">
    <property type="component" value="Unassembled WGS sequence"/>
</dbReference>
<comment type="caution">
    <text evidence="2">The sequence shown here is derived from an EMBL/GenBank/DDBJ whole genome shotgun (WGS) entry which is preliminary data.</text>
</comment>
<keyword evidence="1" id="KW-0732">Signal</keyword>
<name>A0A8H4LUT2_9HYPO</name>
<keyword evidence="3" id="KW-1185">Reference proteome</keyword>
<organism evidence="2 3">
    <name type="scientific">Ophiocordyceps sinensis</name>
    <dbReference type="NCBI Taxonomy" id="72228"/>
    <lineage>
        <taxon>Eukaryota</taxon>
        <taxon>Fungi</taxon>
        <taxon>Dikarya</taxon>
        <taxon>Ascomycota</taxon>
        <taxon>Pezizomycotina</taxon>
        <taxon>Sordariomycetes</taxon>
        <taxon>Hypocreomycetidae</taxon>
        <taxon>Hypocreales</taxon>
        <taxon>Ophiocordycipitaceae</taxon>
        <taxon>Ophiocordyceps</taxon>
    </lineage>
</organism>
<feature type="signal peptide" evidence="1">
    <location>
        <begin position="1"/>
        <end position="27"/>
    </location>
</feature>
<reference evidence="2 3" key="1">
    <citation type="journal article" date="2020" name="Genome Biol. Evol.">
        <title>A new high-quality draft genome assembly of the Chinese cordyceps Ophiocordyceps sinensis.</title>
        <authorList>
            <person name="Shu R."/>
            <person name="Zhang J."/>
            <person name="Meng Q."/>
            <person name="Zhang H."/>
            <person name="Zhou G."/>
            <person name="Li M."/>
            <person name="Wu P."/>
            <person name="Zhao Y."/>
            <person name="Chen C."/>
            <person name="Qin Q."/>
        </authorList>
    </citation>
    <scope>NUCLEOTIDE SEQUENCE [LARGE SCALE GENOMIC DNA]</scope>
    <source>
        <strain evidence="2 3">IOZ07</strain>
    </source>
</reference>